<dbReference type="SUPFAM" id="SSF47413">
    <property type="entry name" value="lambda repressor-like DNA-binding domains"/>
    <property type="match status" value="1"/>
</dbReference>
<feature type="domain" description="HTH cro/C1-type" evidence="1">
    <location>
        <begin position="41"/>
        <end position="91"/>
    </location>
</feature>
<dbReference type="SMART" id="SM00530">
    <property type="entry name" value="HTH_XRE"/>
    <property type="match status" value="1"/>
</dbReference>
<organism evidence="2 5">
    <name type="scientific">Rouxiella silvae</name>
    <dbReference type="NCBI Taxonomy" id="1646373"/>
    <lineage>
        <taxon>Bacteria</taxon>
        <taxon>Pseudomonadati</taxon>
        <taxon>Pseudomonadota</taxon>
        <taxon>Gammaproteobacteria</taxon>
        <taxon>Enterobacterales</taxon>
        <taxon>Yersiniaceae</taxon>
        <taxon>Rouxiella</taxon>
    </lineage>
</organism>
<dbReference type="Pfam" id="PF13560">
    <property type="entry name" value="HTH_31"/>
    <property type="match status" value="1"/>
</dbReference>
<dbReference type="Pfam" id="PF17765">
    <property type="entry name" value="MLTR_LBD"/>
    <property type="match status" value="1"/>
</dbReference>
<evidence type="ECO:0000313" key="5">
    <source>
        <dbReference type="Proteomes" id="UP000705283"/>
    </source>
</evidence>
<dbReference type="Gene3D" id="1.10.260.40">
    <property type="entry name" value="lambda repressor-like DNA-binding domains"/>
    <property type="match status" value="1"/>
</dbReference>
<dbReference type="EMBL" id="JADMKS010000001">
    <property type="protein sequence ID" value="MBF6635152.1"/>
    <property type="molecule type" value="Genomic_DNA"/>
</dbReference>
<evidence type="ECO:0000259" key="1">
    <source>
        <dbReference type="PROSITE" id="PS50943"/>
    </source>
</evidence>
<evidence type="ECO:0000313" key="3">
    <source>
        <dbReference type="EMBL" id="ORJ22419.1"/>
    </source>
</evidence>
<dbReference type="CDD" id="cd00093">
    <property type="entry name" value="HTH_XRE"/>
    <property type="match status" value="1"/>
</dbReference>
<dbReference type="AlphaFoldDB" id="A0AA40WY13"/>
<sequence>MTSLDLLSGPKALGAFLRAHRERTSPEMVGLPHSTRRRTSGLRREELAQISGISTTWYTWIEQGRDVSISAGTLSRLAQALRLQPAEEDYLFTLAGVKNPQEHVQAPTVSEHLAQCIDQLNCPGYLIDSCWNMLAWNTQAEQLFQGWLDNDEQPNLLRFVFLHPLARTLLVNWEARAKRIVAEFRAETSHYAHSEAVRQWVLNLRQESSEFDKGWAQQEVLAREGGERRFEHPQRGPVRYLQQTFLPSGNSELRMVMLIEQALTAQAS</sequence>
<dbReference type="PANTHER" id="PTHR35010">
    <property type="entry name" value="BLL4672 PROTEIN-RELATED"/>
    <property type="match status" value="1"/>
</dbReference>
<dbReference type="InterPro" id="IPR041413">
    <property type="entry name" value="MLTR_LBD"/>
</dbReference>
<dbReference type="PROSITE" id="PS50943">
    <property type="entry name" value="HTH_CROC1"/>
    <property type="match status" value="1"/>
</dbReference>
<dbReference type="Proteomes" id="UP000705283">
    <property type="component" value="Unassembled WGS sequence"/>
</dbReference>
<accession>A0AA40WY13</accession>
<dbReference type="InterPro" id="IPR001387">
    <property type="entry name" value="Cro/C1-type_HTH"/>
</dbReference>
<name>A0AA40WY13_9GAMM</name>
<reference evidence="3" key="1">
    <citation type="submission" date="2016-12" db="EMBL/GenBank/DDBJ databases">
        <authorList>
            <person name="Le Fleche-Mateos A."/>
        </authorList>
    </citation>
    <scope>NUCLEOTIDE SEQUENCE</scope>
    <source>
        <strain evidence="3">213</strain>
    </source>
</reference>
<dbReference type="GO" id="GO:0003677">
    <property type="term" value="F:DNA binding"/>
    <property type="evidence" value="ECO:0007669"/>
    <property type="project" value="InterPro"/>
</dbReference>
<comment type="caution">
    <text evidence="2">The sequence shown here is derived from an EMBL/GenBank/DDBJ whole genome shotgun (WGS) entry which is preliminary data.</text>
</comment>
<keyword evidence="4" id="KW-1185">Reference proteome</keyword>
<reference evidence="2" key="4">
    <citation type="submission" date="2022-09" db="EMBL/GenBank/DDBJ databases">
        <title>Rouxiella aceris sp. nov., isolated from tree sap and emended description of the genus Rhouxiella.</title>
        <authorList>
            <person name="Kim I.S."/>
        </authorList>
    </citation>
    <scope>NUCLEOTIDE SEQUENCE</scope>
    <source>
        <strain evidence="2">SAP-2</strain>
    </source>
</reference>
<protein>
    <submittedName>
        <fullName evidence="2">Helix-turn-helix domain-containing protein</fullName>
    </submittedName>
    <submittedName>
        <fullName evidence="3">Transcriptional regulator</fullName>
    </submittedName>
</protein>
<dbReference type="Gene3D" id="3.30.450.180">
    <property type="match status" value="1"/>
</dbReference>
<reference evidence="3 4" key="2">
    <citation type="journal article" date="2017" name="Int. J. Syst. Evol. Microbiol.">
        <title>Rouxiella badensis sp. nov. and Rouxiella silvae sp. nov. isolated from peat bog soil in Germany and emendation of the genus description.</title>
        <authorList>
            <person name="Le Fleche-Mateos A."/>
            <person name="Kugler J.H."/>
            <person name="Hansen S.H."/>
            <person name="Syldatk C."/>
            <person name="Hausmann R."/>
            <person name="Lomprez F."/>
            <person name="Vandenbogaert M."/>
            <person name="Manuguerra J.C."/>
            <person name="Grimont P.A."/>
        </authorList>
    </citation>
    <scope>NUCLEOTIDE SEQUENCE [LARGE SCALE GENOMIC DNA]</scope>
    <source>
        <strain evidence="3 4">213</strain>
    </source>
</reference>
<dbReference type="InterPro" id="IPR010982">
    <property type="entry name" value="Lambda_DNA-bd_dom_sf"/>
</dbReference>
<dbReference type="Proteomes" id="UP000192722">
    <property type="component" value="Unassembled WGS sequence"/>
</dbReference>
<evidence type="ECO:0000313" key="2">
    <source>
        <dbReference type="EMBL" id="MBF6635152.1"/>
    </source>
</evidence>
<dbReference type="RefSeq" id="WP_055776615.1">
    <property type="nucleotide sequence ID" value="NZ_CBCSCF010000002.1"/>
</dbReference>
<dbReference type="EMBL" id="MRWD01000008">
    <property type="protein sequence ID" value="ORJ22419.1"/>
    <property type="molecule type" value="Genomic_DNA"/>
</dbReference>
<proteinExistence type="predicted"/>
<gene>
    <name evidence="3" type="ORF">BS639_05120</name>
    <name evidence="2" type="ORF">ITX54_00515</name>
</gene>
<dbReference type="PANTHER" id="PTHR35010:SF2">
    <property type="entry name" value="BLL4672 PROTEIN"/>
    <property type="match status" value="1"/>
</dbReference>
<evidence type="ECO:0000313" key="4">
    <source>
        <dbReference type="Proteomes" id="UP000192722"/>
    </source>
</evidence>
<reference evidence="2" key="3">
    <citation type="submission" date="2020-11" db="EMBL/GenBank/DDBJ databases">
        <authorList>
            <person name="Lee S.D."/>
        </authorList>
    </citation>
    <scope>NUCLEOTIDE SEQUENCE</scope>
    <source>
        <strain evidence="2">SAP-2</strain>
    </source>
</reference>